<proteinExistence type="predicted"/>
<evidence type="ECO:0000313" key="2">
    <source>
        <dbReference type="EMBL" id="QHU14332.1"/>
    </source>
</evidence>
<feature type="transmembrane region" description="Helical" evidence="1">
    <location>
        <begin position="45"/>
        <end position="67"/>
    </location>
</feature>
<evidence type="ECO:0000256" key="1">
    <source>
        <dbReference type="SAM" id="Phobius"/>
    </source>
</evidence>
<organism evidence="2">
    <name type="scientific">viral metagenome</name>
    <dbReference type="NCBI Taxonomy" id="1070528"/>
    <lineage>
        <taxon>unclassified sequences</taxon>
        <taxon>metagenomes</taxon>
        <taxon>organismal metagenomes</taxon>
    </lineage>
</organism>
<accession>A0A6C0K8H3</accession>
<dbReference type="EMBL" id="MN740839">
    <property type="protein sequence ID" value="QHU14332.1"/>
    <property type="molecule type" value="Genomic_DNA"/>
</dbReference>
<feature type="transmembrane region" description="Helical" evidence="1">
    <location>
        <begin position="96"/>
        <end position="114"/>
    </location>
</feature>
<sequence>MDSTYEMPPQFVMRYHTAMRNVGLYTSISLALLGSSRFYRGKGNIIYNLLFLFLSAAFQGLAISLLWNFSQSIEYQKQSRPVEQQKFVDQWMAVSYYMNYILCTIFLATGYTALRQMTSGLKRKR</sequence>
<keyword evidence="1" id="KW-0812">Transmembrane</keyword>
<reference evidence="2" key="1">
    <citation type="journal article" date="2020" name="Nature">
        <title>Giant virus diversity and host interactions through global metagenomics.</title>
        <authorList>
            <person name="Schulz F."/>
            <person name="Roux S."/>
            <person name="Paez-Espino D."/>
            <person name="Jungbluth S."/>
            <person name="Walsh D.A."/>
            <person name="Denef V.J."/>
            <person name="McMahon K.D."/>
            <person name="Konstantinidis K.T."/>
            <person name="Eloe-Fadrosh E.A."/>
            <person name="Kyrpides N.C."/>
            <person name="Woyke T."/>
        </authorList>
    </citation>
    <scope>NUCLEOTIDE SEQUENCE</scope>
    <source>
        <strain evidence="2">GVMAG-S-1102113-118</strain>
    </source>
</reference>
<keyword evidence="1" id="KW-0472">Membrane</keyword>
<keyword evidence="1" id="KW-1133">Transmembrane helix</keyword>
<name>A0A6C0K8H3_9ZZZZ</name>
<protein>
    <submittedName>
        <fullName evidence="2">Uncharacterized protein</fullName>
    </submittedName>
</protein>
<dbReference type="AlphaFoldDB" id="A0A6C0K8H3"/>